<dbReference type="EMBL" id="JANPWB010000003">
    <property type="protein sequence ID" value="KAJ1197263.1"/>
    <property type="molecule type" value="Genomic_DNA"/>
</dbReference>
<dbReference type="Proteomes" id="UP001066276">
    <property type="component" value="Chromosome 2_1"/>
</dbReference>
<evidence type="ECO:0000313" key="2">
    <source>
        <dbReference type="EMBL" id="KAJ1197263.1"/>
    </source>
</evidence>
<protein>
    <submittedName>
        <fullName evidence="2">Uncharacterized protein</fullName>
    </submittedName>
</protein>
<gene>
    <name evidence="2" type="ORF">NDU88_001125</name>
</gene>
<comment type="caution">
    <text evidence="2">The sequence shown here is derived from an EMBL/GenBank/DDBJ whole genome shotgun (WGS) entry which is preliminary data.</text>
</comment>
<name>A0AAV7V7L3_PLEWA</name>
<feature type="compositionally biased region" description="Basic and acidic residues" evidence="1">
    <location>
        <begin position="26"/>
        <end position="56"/>
    </location>
</feature>
<sequence length="115" mass="12901">MGVLAHKLSRWSEASTRARGTGMVTGREEAAQQHVDRRAGVDGRVEEEHRPETQQLGEQERRYAIGGAGRAMSERVQGKKKTTPFWKVIRSCNQEGRPESIGVILTLGNFRWAAR</sequence>
<evidence type="ECO:0000313" key="3">
    <source>
        <dbReference type="Proteomes" id="UP001066276"/>
    </source>
</evidence>
<feature type="region of interest" description="Disordered" evidence="1">
    <location>
        <begin position="1"/>
        <end position="56"/>
    </location>
</feature>
<reference evidence="2" key="1">
    <citation type="journal article" date="2022" name="bioRxiv">
        <title>Sequencing and chromosome-scale assembly of the giantPleurodeles waltlgenome.</title>
        <authorList>
            <person name="Brown T."/>
            <person name="Elewa A."/>
            <person name="Iarovenko S."/>
            <person name="Subramanian E."/>
            <person name="Araus A.J."/>
            <person name="Petzold A."/>
            <person name="Susuki M."/>
            <person name="Suzuki K.-i.T."/>
            <person name="Hayashi T."/>
            <person name="Toyoda A."/>
            <person name="Oliveira C."/>
            <person name="Osipova E."/>
            <person name="Leigh N.D."/>
            <person name="Simon A."/>
            <person name="Yun M.H."/>
        </authorList>
    </citation>
    <scope>NUCLEOTIDE SEQUENCE</scope>
    <source>
        <strain evidence="2">20211129_DDA</strain>
        <tissue evidence="2">Liver</tissue>
    </source>
</reference>
<accession>A0AAV7V7L3</accession>
<organism evidence="2 3">
    <name type="scientific">Pleurodeles waltl</name>
    <name type="common">Iberian ribbed newt</name>
    <dbReference type="NCBI Taxonomy" id="8319"/>
    <lineage>
        <taxon>Eukaryota</taxon>
        <taxon>Metazoa</taxon>
        <taxon>Chordata</taxon>
        <taxon>Craniata</taxon>
        <taxon>Vertebrata</taxon>
        <taxon>Euteleostomi</taxon>
        <taxon>Amphibia</taxon>
        <taxon>Batrachia</taxon>
        <taxon>Caudata</taxon>
        <taxon>Salamandroidea</taxon>
        <taxon>Salamandridae</taxon>
        <taxon>Pleurodelinae</taxon>
        <taxon>Pleurodeles</taxon>
    </lineage>
</organism>
<keyword evidence="3" id="KW-1185">Reference proteome</keyword>
<evidence type="ECO:0000256" key="1">
    <source>
        <dbReference type="SAM" id="MobiDB-lite"/>
    </source>
</evidence>
<dbReference type="AlphaFoldDB" id="A0AAV7V7L3"/>
<proteinExistence type="predicted"/>